<organism evidence="1">
    <name type="scientific">marine sediment metagenome</name>
    <dbReference type="NCBI Taxonomy" id="412755"/>
    <lineage>
        <taxon>unclassified sequences</taxon>
        <taxon>metagenomes</taxon>
        <taxon>ecological metagenomes</taxon>
    </lineage>
</organism>
<comment type="caution">
    <text evidence="1">The sequence shown here is derived from an EMBL/GenBank/DDBJ whole genome shotgun (WGS) entry which is preliminary data.</text>
</comment>
<accession>X0V1W5</accession>
<evidence type="ECO:0000313" key="1">
    <source>
        <dbReference type="EMBL" id="GAG12084.1"/>
    </source>
</evidence>
<proteinExistence type="predicted"/>
<feature type="non-terminal residue" evidence="1">
    <location>
        <position position="1"/>
    </location>
</feature>
<gene>
    <name evidence="1" type="ORF">S01H1_35498</name>
</gene>
<name>X0V1W5_9ZZZZ</name>
<sequence length="230" mass="24821">PSEEPGGGFRYRVGARWLLIDDMGELRRIQSGFEAVVPRVLGPDESLPIRLSIDLPPGKYRYNFIARDATDPVSDEAPAGNYHRGEILVRQFAVAIPDLSDVAVSADSGGRWAPIGPESPVVGIRPNPAHVTGPDGIAFVYFETYGLTPGSPYTTTVQLEPIDGGGDTFDLSFPGDAPLEPGPRVGRILRLDLSDSDPGAYRMLVSVEDGKTGERTLPFETEVIVSETRD</sequence>
<dbReference type="EMBL" id="BARS01022187">
    <property type="protein sequence ID" value="GAG12084.1"/>
    <property type="molecule type" value="Genomic_DNA"/>
</dbReference>
<dbReference type="AlphaFoldDB" id="X0V1W5"/>
<reference evidence="1" key="1">
    <citation type="journal article" date="2014" name="Front. Microbiol.">
        <title>High frequency of phylogenetically diverse reductive dehalogenase-homologous genes in deep subseafloor sedimentary metagenomes.</title>
        <authorList>
            <person name="Kawai M."/>
            <person name="Futagami T."/>
            <person name="Toyoda A."/>
            <person name="Takaki Y."/>
            <person name="Nishi S."/>
            <person name="Hori S."/>
            <person name="Arai W."/>
            <person name="Tsubouchi T."/>
            <person name="Morono Y."/>
            <person name="Uchiyama I."/>
            <person name="Ito T."/>
            <person name="Fujiyama A."/>
            <person name="Inagaki F."/>
            <person name="Takami H."/>
        </authorList>
    </citation>
    <scope>NUCLEOTIDE SEQUENCE</scope>
    <source>
        <strain evidence="1">Expedition CK06-06</strain>
    </source>
</reference>
<protein>
    <submittedName>
        <fullName evidence="1">Uncharacterized protein</fullName>
    </submittedName>
</protein>